<sequence>MISPTQKDIFAAQMTCASPTLEVLEESDELVEQFPMVDAVEMISNISDALREAEITEGPGVRVDAVELVVPFVVGKTVVWDVRANTHEAEKQTLNSILVESVHFIIPVIRAELVSVGNEATAEVGVAARLRPLAGQLHVPYVSAQTSFITELVAETIAAPDAQPMTAQLCLPAVTGVGTTDAICEQSAQLEAPPFPLSAQLIVPYTTPTTTVVAESEAVIEVPTIPLEFNRVASVTKSCNKEEEHVPPVPARTTSLRGIPQHNVVEVDSEQNPLKSHPESIVILVQTDDFDTVWMENIPDFPASPSLSEREATPPFSDDSCSTDSDEDFDLGDSSETEVMFEEDEVDEHVYEIYSKKDPREELDNFVPHVLDCIWEEETEDDDDDVYVEEEEMISAENMAVHDAIAMKDGEGLGLPETLIFEQTEAGNMSLGPDVDYLFYSDENVFEAFSFSHPDYLYDVDVESDLSRSGGSSGEEDYVGEVGGVAEYGHSEDENDGKRALDTQAVSEDVATDILAGGSTTTMSATAERLSSGLFTSLNVAGVSGICHIVKILDTAADVDQFVGSIQWEDIIKDAEPANTPLTTERAEPLLIAEVTPMDAEKDPNDVSPHSLGVATGQVSLSDLEEEAAMVILPVDDKELMHADSPVDVGEPEGMGTCDVLLAGSRGLDAGWDGVNSLLLHVEDVESFINTISWDVDTIGVAGLPHVSDATAGITKEVTRSIAPSIEDVSAENRNERLTSITGKCEPLPEENCQPGGIDLLYDDDQDRILVSAHDIEVFISIIAWEEADATASEDQEAACVFEEDGVGRGGFDRSALQCGDSILTSATEVEDFVATLAWEAEDILAGALASESQEVEVVAEAEVMEVNPVVETSEERPCYGIDDGALGQDEVLTTATEVDKAIAAIIWSDGEVEARNLTDSDAEGASAGEDPSGKGELLGADGAACDVDRVLSSASHVDDFVASINWDEPICDRPVDGIHPFAVLSDDNRALVTCAEVDNFIASISWDNAIGAPDKKLASTSPPKPFDESTVKNTSTDCVESPAFARSAPDVDNAFTSSELPRKDSAVSLISSASLHTKDRATSPFHTNDTESKEFGSLTSAHLGENVTELLAAFSTVIFAISFVMTCAALVVKKSAKQWIATNHMHIVGDENYRYDFHGVDRPYIASDGRLALYLGHALLFAAVLRFVLRPDASKTFSFAVLLSK</sequence>
<dbReference type="AlphaFoldDB" id="A0AAD5X5I5"/>
<evidence type="ECO:0000313" key="3">
    <source>
        <dbReference type="EMBL" id="KAJ3052885.1"/>
    </source>
</evidence>
<feature type="region of interest" description="Disordered" evidence="1">
    <location>
        <begin position="919"/>
        <end position="940"/>
    </location>
</feature>
<accession>A0AAD5X5I5</accession>
<proteinExistence type="predicted"/>
<keyword evidence="4" id="KW-1185">Reference proteome</keyword>
<feature type="region of interest" description="Disordered" evidence="1">
    <location>
        <begin position="301"/>
        <end position="332"/>
    </location>
</feature>
<keyword evidence="2" id="KW-0812">Transmembrane</keyword>
<protein>
    <submittedName>
        <fullName evidence="3">Uncharacterized protein</fullName>
    </submittedName>
</protein>
<feature type="transmembrane region" description="Helical" evidence="2">
    <location>
        <begin position="1172"/>
        <end position="1190"/>
    </location>
</feature>
<comment type="caution">
    <text evidence="3">The sequence shown here is derived from an EMBL/GenBank/DDBJ whole genome shotgun (WGS) entry which is preliminary data.</text>
</comment>
<keyword evidence="2" id="KW-0472">Membrane</keyword>
<feature type="transmembrane region" description="Helical" evidence="2">
    <location>
        <begin position="1111"/>
        <end position="1133"/>
    </location>
</feature>
<name>A0AAD5X5I5_9FUNG</name>
<evidence type="ECO:0000256" key="2">
    <source>
        <dbReference type="SAM" id="Phobius"/>
    </source>
</evidence>
<gene>
    <name evidence="3" type="ORF">HK097_005475</name>
</gene>
<dbReference type="Proteomes" id="UP001212841">
    <property type="component" value="Unassembled WGS sequence"/>
</dbReference>
<evidence type="ECO:0000256" key="1">
    <source>
        <dbReference type="SAM" id="MobiDB-lite"/>
    </source>
</evidence>
<dbReference type="EMBL" id="JADGJD010000257">
    <property type="protein sequence ID" value="KAJ3052885.1"/>
    <property type="molecule type" value="Genomic_DNA"/>
</dbReference>
<evidence type="ECO:0000313" key="4">
    <source>
        <dbReference type="Proteomes" id="UP001212841"/>
    </source>
</evidence>
<organism evidence="3 4">
    <name type="scientific">Rhizophlyctis rosea</name>
    <dbReference type="NCBI Taxonomy" id="64517"/>
    <lineage>
        <taxon>Eukaryota</taxon>
        <taxon>Fungi</taxon>
        <taxon>Fungi incertae sedis</taxon>
        <taxon>Chytridiomycota</taxon>
        <taxon>Chytridiomycota incertae sedis</taxon>
        <taxon>Chytridiomycetes</taxon>
        <taxon>Rhizophlyctidales</taxon>
        <taxon>Rhizophlyctidaceae</taxon>
        <taxon>Rhizophlyctis</taxon>
    </lineage>
</organism>
<feature type="region of interest" description="Disordered" evidence="1">
    <location>
        <begin position="1013"/>
        <end position="1035"/>
    </location>
</feature>
<keyword evidence="2" id="KW-1133">Transmembrane helix</keyword>
<reference evidence="3" key="1">
    <citation type="submission" date="2020-05" db="EMBL/GenBank/DDBJ databases">
        <title>Phylogenomic resolution of chytrid fungi.</title>
        <authorList>
            <person name="Stajich J.E."/>
            <person name="Amses K."/>
            <person name="Simmons R."/>
            <person name="Seto K."/>
            <person name="Myers J."/>
            <person name="Bonds A."/>
            <person name="Quandt C.A."/>
            <person name="Barry K."/>
            <person name="Liu P."/>
            <person name="Grigoriev I."/>
            <person name="Longcore J.E."/>
            <person name="James T.Y."/>
        </authorList>
    </citation>
    <scope>NUCLEOTIDE SEQUENCE</scope>
    <source>
        <strain evidence="3">JEL0318</strain>
    </source>
</reference>